<keyword evidence="2" id="KW-1185">Reference proteome</keyword>
<dbReference type="EMBL" id="CP048659">
    <property type="protein sequence ID" value="QOW46462.1"/>
    <property type="molecule type" value="Genomic_DNA"/>
</dbReference>
<gene>
    <name evidence="1" type="ORF">G0028_11455</name>
</gene>
<evidence type="ECO:0000313" key="1">
    <source>
        <dbReference type="EMBL" id="QOW46462.1"/>
    </source>
</evidence>
<name>A0A7S7AHT6_9GAMM</name>
<proteinExistence type="predicted"/>
<protein>
    <submittedName>
        <fullName evidence="1">Uncharacterized protein</fullName>
    </submittedName>
</protein>
<evidence type="ECO:0000313" key="2">
    <source>
        <dbReference type="Proteomes" id="UP000593966"/>
    </source>
</evidence>
<organism evidence="1 2">
    <name type="scientific">Acinetobacter piscicola</name>
    <dbReference type="NCBI Taxonomy" id="2006115"/>
    <lineage>
        <taxon>Bacteria</taxon>
        <taxon>Pseudomonadati</taxon>
        <taxon>Pseudomonadota</taxon>
        <taxon>Gammaproteobacteria</taxon>
        <taxon>Moraxellales</taxon>
        <taxon>Moraxellaceae</taxon>
        <taxon>Acinetobacter</taxon>
    </lineage>
</organism>
<dbReference type="RefSeq" id="WP_180047415.1">
    <property type="nucleotide sequence ID" value="NZ_CP048659.1"/>
</dbReference>
<dbReference type="Proteomes" id="UP000593966">
    <property type="component" value="Chromosome"/>
</dbReference>
<accession>A0A7S7AHT6</accession>
<reference evidence="1 2" key="1">
    <citation type="submission" date="2020-02" db="EMBL/GenBank/DDBJ databases">
        <title>Tigecycline-resistant Acinetobacter species from pigs and migratory birds.</title>
        <authorList>
            <person name="Chen C."/>
            <person name="Sun J."/>
            <person name="Liao X.-P."/>
            <person name="Liu Y.-H."/>
        </authorList>
    </citation>
    <scope>NUCLEOTIDE SEQUENCE [LARGE SCALE GENOMIC DNA]</scope>
    <source>
        <strain evidence="1 2">YH12207_T</strain>
    </source>
</reference>
<sequence>MKNLLKGIKQGDLVEFDLITNPIEIDEVDDSNEHYVKLTFKCHSGYWVLDYKWDGTQSNCLAETGIHDAFDIVKVTRK</sequence>
<dbReference type="AlphaFoldDB" id="A0A7S7AHT6"/>